<sequence>HFFLIILNRYEHSIICIIIYEKNFMWSFSY</sequence>
<dbReference type="InParanoid" id="Q7RBJ1"/>
<gene>
    <name evidence="1" type="ORF">PY06152</name>
</gene>
<proteinExistence type="predicted"/>
<dbReference type="PaxDb" id="73239-Q7RBJ1"/>
<evidence type="ECO:0000313" key="2">
    <source>
        <dbReference type="Proteomes" id="UP000008553"/>
    </source>
</evidence>
<accession>Q7RBJ1</accession>
<organism evidence="1 2">
    <name type="scientific">Plasmodium yoelii yoelii</name>
    <dbReference type="NCBI Taxonomy" id="73239"/>
    <lineage>
        <taxon>Eukaryota</taxon>
        <taxon>Sar</taxon>
        <taxon>Alveolata</taxon>
        <taxon>Apicomplexa</taxon>
        <taxon>Aconoidasida</taxon>
        <taxon>Haemosporida</taxon>
        <taxon>Plasmodiidae</taxon>
        <taxon>Plasmodium</taxon>
        <taxon>Plasmodium (Vinckeia)</taxon>
    </lineage>
</organism>
<dbReference type="AlphaFoldDB" id="Q7RBJ1"/>
<reference evidence="1 2" key="1">
    <citation type="journal article" date="2002" name="Nature">
        <title>Genome sequence and comparative analysis of the model rodent malaria parasite Plasmodium yoelii yoelii.</title>
        <authorList>
            <person name="Carlton J.M."/>
            <person name="Angiuoli S.V."/>
            <person name="Suh B.B."/>
            <person name="Kooij T.W."/>
            <person name="Pertea M."/>
            <person name="Silva J.C."/>
            <person name="Ermolaeva M.D."/>
            <person name="Allen J.E."/>
            <person name="Selengut J.D."/>
            <person name="Koo H.L."/>
            <person name="Peterson J.D."/>
            <person name="Pop M."/>
            <person name="Kosack D.S."/>
            <person name="Shumway M.F."/>
            <person name="Bidwell S.L."/>
            <person name="Shallom S.J."/>
            <person name="van Aken S.E."/>
            <person name="Riedmuller S.B."/>
            <person name="Feldblyum T.V."/>
            <person name="Cho J.K."/>
            <person name="Quackenbush J."/>
            <person name="Sedegah M."/>
            <person name="Shoaibi A."/>
            <person name="Cummings L.M."/>
            <person name="Florens L."/>
            <person name="Yates J.R."/>
            <person name="Raine J.D."/>
            <person name="Sinden R.E."/>
            <person name="Harris M.A."/>
            <person name="Cunningham D.A."/>
            <person name="Preiser P.R."/>
            <person name="Bergman L.W."/>
            <person name="Vaidya A.B."/>
            <person name="van Lin L.H."/>
            <person name="Janse C.J."/>
            <person name="Waters A.P."/>
            <person name="Smith H.O."/>
            <person name="White O.R."/>
            <person name="Salzberg S.L."/>
            <person name="Venter J.C."/>
            <person name="Fraser C.M."/>
            <person name="Hoffman S.L."/>
            <person name="Gardner M.J."/>
            <person name="Carucci D.J."/>
        </authorList>
    </citation>
    <scope>NUCLEOTIDE SEQUENCE [LARGE SCALE GENOMIC DNA]</scope>
    <source>
        <strain evidence="1 2">17XNL</strain>
    </source>
</reference>
<feature type="non-terminal residue" evidence="1">
    <location>
        <position position="1"/>
    </location>
</feature>
<dbReference type="EMBL" id="AABL01002051">
    <property type="protein sequence ID" value="EAA18309.1"/>
    <property type="molecule type" value="Genomic_DNA"/>
</dbReference>
<dbReference type="Proteomes" id="UP000008553">
    <property type="component" value="Unassembled WGS sequence"/>
</dbReference>
<comment type="caution">
    <text evidence="1">The sequence shown here is derived from an EMBL/GenBank/DDBJ whole genome shotgun (WGS) entry which is preliminary data.</text>
</comment>
<protein>
    <submittedName>
        <fullName evidence="1">Uncharacterized protein</fullName>
    </submittedName>
</protein>
<evidence type="ECO:0000313" key="1">
    <source>
        <dbReference type="EMBL" id="EAA18309.1"/>
    </source>
</evidence>
<name>Q7RBJ1_PLAYO</name>
<keyword evidence="2" id="KW-1185">Reference proteome</keyword>